<dbReference type="PANTHER" id="PTHR10117:SF76">
    <property type="entry name" value="SHORT TRANSIENT RECEPTOR POTENTIAL CHANNEL 5"/>
    <property type="match status" value="1"/>
</dbReference>
<dbReference type="SUPFAM" id="SSF48403">
    <property type="entry name" value="Ankyrin repeat"/>
    <property type="match status" value="1"/>
</dbReference>
<keyword evidence="6" id="KW-1185">Reference proteome</keyword>
<evidence type="ECO:0008006" key="7">
    <source>
        <dbReference type="Google" id="ProtNLM"/>
    </source>
</evidence>
<proteinExistence type="predicted"/>
<dbReference type="Proteomes" id="UP001529510">
    <property type="component" value="Unassembled WGS sequence"/>
</dbReference>
<dbReference type="InterPro" id="IPR002110">
    <property type="entry name" value="Ankyrin_rpt"/>
</dbReference>
<dbReference type="PROSITE" id="PS50088">
    <property type="entry name" value="ANK_REPEAT"/>
    <property type="match status" value="1"/>
</dbReference>
<feature type="non-terminal residue" evidence="5">
    <location>
        <position position="1"/>
    </location>
</feature>
<dbReference type="EMBL" id="JAMKFB020000001">
    <property type="protein sequence ID" value="KAL0204127.1"/>
    <property type="molecule type" value="Genomic_DNA"/>
</dbReference>
<evidence type="ECO:0000313" key="6">
    <source>
        <dbReference type="Proteomes" id="UP001529510"/>
    </source>
</evidence>
<keyword evidence="4" id="KW-0040">ANK repeat</keyword>
<name>A0ABD0RZZ5_CIRMR</name>
<protein>
    <recommendedName>
        <fullName evidence="7">Transient receptor potential cation channel subfamily C member 5</fullName>
    </recommendedName>
</protein>
<keyword evidence="2" id="KW-0406">Ion transport</keyword>
<evidence type="ECO:0000256" key="2">
    <source>
        <dbReference type="ARBA" id="ARBA00023065"/>
    </source>
</evidence>
<dbReference type="Pfam" id="PF12796">
    <property type="entry name" value="Ank_2"/>
    <property type="match status" value="1"/>
</dbReference>
<evidence type="ECO:0000256" key="1">
    <source>
        <dbReference type="ARBA" id="ARBA00022448"/>
    </source>
</evidence>
<feature type="repeat" description="ANK" evidence="4">
    <location>
        <begin position="74"/>
        <end position="100"/>
    </location>
</feature>
<dbReference type="PANTHER" id="PTHR10117">
    <property type="entry name" value="TRANSIENT RECEPTOR POTENTIAL CHANNEL"/>
    <property type="match status" value="1"/>
</dbReference>
<dbReference type="InterPro" id="IPR036770">
    <property type="entry name" value="Ankyrin_rpt-contain_sf"/>
</dbReference>
<dbReference type="InterPro" id="IPR002153">
    <property type="entry name" value="TRPC_channel"/>
</dbReference>
<feature type="non-terminal residue" evidence="5">
    <location>
        <position position="131"/>
    </location>
</feature>
<evidence type="ECO:0000256" key="3">
    <source>
        <dbReference type="ARBA" id="ARBA00023303"/>
    </source>
</evidence>
<keyword evidence="3" id="KW-0407">Ion channel</keyword>
<comment type="caution">
    <text evidence="5">The sequence shown here is derived from an EMBL/GenBank/DDBJ whole genome shotgun (WGS) entry which is preliminary data.</text>
</comment>
<dbReference type="PROSITE" id="PS50297">
    <property type="entry name" value="ANK_REP_REGION"/>
    <property type="match status" value="1"/>
</dbReference>
<organism evidence="5 6">
    <name type="scientific">Cirrhinus mrigala</name>
    <name type="common">Mrigala</name>
    <dbReference type="NCBI Taxonomy" id="683832"/>
    <lineage>
        <taxon>Eukaryota</taxon>
        <taxon>Metazoa</taxon>
        <taxon>Chordata</taxon>
        <taxon>Craniata</taxon>
        <taxon>Vertebrata</taxon>
        <taxon>Euteleostomi</taxon>
        <taxon>Actinopterygii</taxon>
        <taxon>Neopterygii</taxon>
        <taxon>Teleostei</taxon>
        <taxon>Ostariophysi</taxon>
        <taxon>Cypriniformes</taxon>
        <taxon>Cyprinidae</taxon>
        <taxon>Labeoninae</taxon>
        <taxon>Labeonini</taxon>
        <taxon>Cirrhinus</taxon>
    </lineage>
</organism>
<dbReference type="Gene3D" id="1.25.40.20">
    <property type="entry name" value="Ankyrin repeat-containing domain"/>
    <property type="match status" value="1"/>
</dbReference>
<gene>
    <name evidence="5" type="ORF">M9458_002145</name>
</gene>
<dbReference type="SMART" id="SM00248">
    <property type="entry name" value="ANK"/>
    <property type="match status" value="1"/>
</dbReference>
<keyword evidence="1" id="KW-0813">Transport</keyword>
<dbReference type="AlphaFoldDB" id="A0ABD0RZZ5"/>
<evidence type="ECO:0000313" key="5">
    <source>
        <dbReference type="EMBL" id="KAL0204127.1"/>
    </source>
</evidence>
<dbReference type="GO" id="GO:0034220">
    <property type="term" value="P:monoatomic ion transmembrane transport"/>
    <property type="evidence" value="ECO:0007669"/>
    <property type="project" value="UniProtKB-KW"/>
</dbReference>
<reference evidence="5 6" key="1">
    <citation type="submission" date="2024-05" db="EMBL/GenBank/DDBJ databases">
        <title>Genome sequencing and assembly of Indian major carp, Cirrhinus mrigala (Hamilton, 1822).</title>
        <authorList>
            <person name="Mohindra V."/>
            <person name="Chowdhury L.M."/>
            <person name="Lal K."/>
            <person name="Jena J.K."/>
        </authorList>
    </citation>
    <scope>NUCLEOTIDE SEQUENCE [LARGE SCALE GENOMIC DNA]</scope>
    <source>
        <strain evidence="5">CM1030</strain>
        <tissue evidence="5">Blood</tissue>
    </source>
</reference>
<evidence type="ECO:0000256" key="4">
    <source>
        <dbReference type="PROSITE-ProRule" id="PRU00023"/>
    </source>
</evidence>
<sequence length="131" mass="14785">SIMNPMSHLYYKKSSYSPYRDRIPLQIVRAEVELSPEERSFLLAVEKGDYAGVQHALREAEVYYNIDVNCVDPLGRSALLIAIENENLEVMELLLDHGVNTGDALLYAIRKEVVGAVELLLSHRKPSGEKQ</sequence>
<accession>A0ABD0RZZ5</accession>